<evidence type="ECO:0000259" key="1">
    <source>
        <dbReference type="Pfam" id="PF00975"/>
    </source>
</evidence>
<gene>
    <name evidence="2" type="ORF">GCM10010411_47920</name>
</gene>
<dbReference type="Pfam" id="PF00975">
    <property type="entry name" value="Thioesterase"/>
    <property type="match status" value="1"/>
</dbReference>
<dbReference type="RefSeq" id="WP_344544229.1">
    <property type="nucleotide sequence ID" value="NZ_BAAATD010000006.1"/>
</dbReference>
<feature type="domain" description="Thioesterase" evidence="1">
    <location>
        <begin position="23"/>
        <end position="107"/>
    </location>
</feature>
<protein>
    <recommendedName>
        <fullName evidence="1">Thioesterase domain-containing protein</fullName>
    </recommendedName>
</protein>
<evidence type="ECO:0000313" key="2">
    <source>
        <dbReference type="EMBL" id="GAA2608104.1"/>
    </source>
</evidence>
<comment type="caution">
    <text evidence="2">The sequence shown here is derived from an EMBL/GenBank/DDBJ whole genome shotgun (WGS) entry which is preliminary data.</text>
</comment>
<keyword evidence="3" id="KW-1185">Reference proteome</keyword>
<name>A0ABP6CBU8_9ACTN</name>
<evidence type="ECO:0000313" key="3">
    <source>
        <dbReference type="Proteomes" id="UP001501509"/>
    </source>
</evidence>
<dbReference type="SUPFAM" id="SSF53474">
    <property type="entry name" value="alpha/beta-Hydrolases"/>
    <property type="match status" value="1"/>
</dbReference>
<accession>A0ABP6CBU8</accession>
<dbReference type="Proteomes" id="UP001501509">
    <property type="component" value="Unassembled WGS sequence"/>
</dbReference>
<reference evidence="3" key="1">
    <citation type="journal article" date="2019" name="Int. J. Syst. Evol. Microbiol.">
        <title>The Global Catalogue of Microorganisms (GCM) 10K type strain sequencing project: providing services to taxonomists for standard genome sequencing and annotation.</title>
        <authorList>
            <consortium name="The Broad Institute Genomics Platform"/>
            <consortium name="The Broad Institute Genome Sequencing Center for Infectious Disease"/>
            <person name="Wu L."/>
            <person name="Ma J."/>
        </authorList>
    </citation>
    <scope>NUCLEOTIDE SEQUENCE [LARGE SCALE GENOMIC DNA]</scope>
    <source>
        <strain evidence="3">JCM 6833</strain>
    </source>
</reference>
<dbReference type="InterPro" id="IPR001031">
    <property type="entry name" value="Thioesterase"/>
</dbReference>
<sequence>MSQHDAGRTVLRTLSGEPGAGRRICVVHPGTLPVQVYRELAGRLAPSAALDVLEMSRLPAYRAAMAAHRPDITVESLAADLAAHLDGARHDLVAGWSFGGLVALALAGGAAPVALLDSVASWQDDSLSGRAVRPYQTVTWFCMFLGARTGRAFTVEPDRLRGALDPVLAYVRERGIEQRVLPAEMTVGWLHDLFVGFVRQVRRNGRMAEAFRPGRVPDPLLLIKPRGSLFPGASSLGWTALAGDALRLVPGPGDHYSMLTDPVAVAHTAAVFRSVLDRPVLDRQGQIP</sequence>
<proteinExistence type="predicted"/>
<dbReference type="Gene3D" id="3.40.50.1820">
    <property type="entry name" value="alpha/beta hydrolase"/>
    <property type="match status" value="1"/>
</dbReference>
<dbReference type="EMBL" id="BAAATD010000006">
    <property type="protein sequence ID" value="GAA2608104.1"/>
    <property type="molecule type" value="Genomic_DNA"/>
</dbReference>
<dbReference type="InterPro" id="IPR029058">
    <property type="entry name" value="AB_hydrolase_fold"/>
</dbReference>
<organism evidence="2 3">
    <name type="scientific">Actinomadura fulvescens</name>
    <dbReference type="NCBI Taxonomy" id="46160"/>
    <lineage>
        <taxon>Bacteria</taxon>
        <taxon>Bacillati</taxon>
        <taxon>Actinomycetota</taxon>
        <taxon>Actinomycetes</taxon>
        <taxon>Streptosporangiales</taxon>
        <taxon>Thermomonosporaceae</taxon>
        <taxon>Actinomadura</taxon>
    </lineage>
</organism>